<evidence type="ECO:0000256" key="3">
    <source>
        <dbReference type="ARBA" id="ARBA00022553"/>
    </source>
</evidence>
<dbReference type="Gene3D" id="3.30.300.30">
    <property type="match status" value="1"/>
</dbReference>
<keyword evidence="2" id="KW-0596">Phosphopantetheine</keyword>
<dbReference type="InterPro" id="IPR045851">
    <property type="entry name" value="AMP-bd_C_sf"/>
</dbReference>
<dbReference type="InterPro" id="IPR001242">
    <property type="entry name" value="Condensation_dom"/>
</dbReference>
<dbReference type="Pfam" id="PF13193">
    <property type="entry name" value="AMP-binding_C"/>
    <property type="match status" value="1"/>
</dbReference>
<dbReference type="InterPro" id="IPR020806">
    <property type="entry name" value="PKS_PP-bd"/>
</dbReference>
<dbReference type="PANTHER" id="PTHR45527">
    <property type="entry name" value="NONRIBOSOMAL PEPTIDE SYNTHETASE"/>
    <property type="match status" value="1"/>
</dbReference>
<dbReference type="NCBIfam" id="TIGR01733">
    <property type="entry name" value="AA-adenyl-dom"/>
    <property type="match status" value="1"/>
</dbReference>
<evidence type="ECO:0000256" key="1">
    <source>
        <dbReference type="ARBA" id="ARBA00001957"/>
    </source>
</evidence>
<dbReference type="Pfam" id="PF00550">
    <property type="entry name" value="PP-binding"/>
    <property type="match status" value="1"/>
</dbReference>
<sequence length="1023" mass="109066">MSDDVFLLPTSFGQDRMWLMQQLAPAATAYHLAVGLEMTGPLDVGLLRASVRAAVARHEALRTTFGLGEHNSLVQVVRDSASVDVPLRDLIGRPGTDLDRIASALVDRPFDLAAGPLLRVELVRTGVHEHRLLLCAHHIVADGWSLARLAAEIGELYRAGRDRDEPDLPGLTVQHADWAVWQREWADGPDAAGGAAYWRDSLAGAAALELPADRARPAVPRFRGGEVPLRIPAATGDQFAGLGATAFMVLAAALAVTWSRWSGQEDLVFGTPVAGRTLGEVEPLVGNFVNTLPLRADLTGDPSFRELLARIRATCLGAYAHQQVPFERLTELAGGDRRPLIRTLLAIRERLETRWPGVPELTLRTFAIPTGGAQLDVAVYLEPDGTGGWTGELVYDEDLFDRATAESMAVSFTTVLTAAVAAPDTLVRHLPVTTRPHHAADGPPPCDTGLLHAAFERQAAAHPDAPAMDGHTYGELDRAANRLARTLGAGRGDIVGICLSRSPDMVVAILAVLKAGAAYLPLDPGYPPQRLRFMVEDSGAPLVVTDRAGAEVLAGTPVRLIDVRDVPAGTPDTCPAVTVTPRDLAYVIYTSGSTGRPKGAMNEHAAVANRIAWMQAEYGLEPGEAVLQKTPLSFDVSGWEVHWPLAAGGRIVLARPDGHRDPGYLARLIAEREVTTVHFVPSMLRVFLADPGVRHSAGSLRRIVCSGEELPRDLAAQCLQVLPGVALHNLYGPTEAAIDVTFAEVSAQPGARVPIGRPIAGASVHVLDRHGTPVAAGAVGELHLGGIAVGRGYHRRPALTAQRFVPDPHRPGGRLYRTGDLVRWRPDGNLEFLGRLDQQVKIRGHRIETGEIETVLAAHPAVGAAAVLALPDSTGGARLAAYVTGGADPVRLRRYLRSRLPEAMIPAVVIEVGELPLTPSGKLDRGRLPALGAQPAGAAAEPPRGDTEEVLAEIWREVLERPVGVEDDFYDLGGDSLRAVAVLARARDRGLSLPVALLLGNHTIRDLATSVGEMPHTGDAVVA</sequence>
<evidence type="ECO:0000313" key="7">
    <source>
        <dbReference type="Proteomes" id="UP001596548"/>
    </source>
</evidence>
<keyword evidence="3" id="KW-0597">Phosphoprotein</keyword>
<evidence type="ECO:0000313" key="6">
    <source>
        <dbReference type="EMBL" id="MFC7277305.1"/>
    </source>
</evidence>
<gene>
    <name evidence="6" type="ORF">ACFQS1_25210</name>
</gene>
<dbReference type="Gene3D" id="2.30.38.10">
    <property type="entry name" value="Luciferase, Domain 3"/>
    <property type="match status" value="1"/>
</dbReference>
<dbReference type="SUPFAM" id="SSF47336">
    <property type="entry name" value="ACP-like"/>
    <property type="match status" value="1"/>
</dbReference>
<comment type="caution">
    <text evidence="6">The sequence shown here is derived from an EMBL/GenBank/DDBJ whole genome shotgun (WGS) entry which is preliminary data.</text>
</comment>
<dbReference type="PROSITE" id="PS00012">
    <property type="entry name" value="PHOSPHOPANTETHEINE"/>
    <property type="match status" value="1"/>
</dbReference>
<dbReference type="InterPro" id="IPR010071">
    <property type="entry name" value="AA_adenyl_dom"/>
</dbReference>
<dbReference type="RefSeq" id="WP_378972708.1">
    <property type="nucleotide sequence ID" value="NZ_JBHTBJ010000021.1"/>
</dbReference>
<dbReference type="InterPro" id="IPR020845">
    <property type="entry name" value="AMP-binding_CS"/>
</dbReference>
<dbReference type="InterPro" id="IPR023213">
    <property type="entry name" value="CAT-like_dom_sf"/>
</dbReference>
<evidence type="ECO:0000256" key="2">
    <source>
        <dbReference type="ARBA" id="ARBA00022450"/>
    </source>
</evidence>
<dbReference type="Proteomes" id="UP001596548">
    <property type="component" value="Unassembled WGS sequence"/>
</dbReference>
<dbReference type="SUPFAM" id="SSF56801">
    <property type="entry name" value="Acetyl-CoA synthetase-like"/>
    <property type="match status" value="1"/>
</dbReference>
<reference evidence="7" key="1">
    <citation type="journal article" date="2019" name="Int. J. Syst. Evol. Microbiol.">
        <title>The Global Catalogue of Microorganisms (GCM) 10K type strain sequencing project: providing services to taxonomists for standard genome sequencing and annotation.</title>
        <authorList>
            <consortium name="The Broad Institute Genomics Platform"/>
            <consortium name="The Broad Institute Genome Sequencing Center for Infectious Disease"/>
            <person name="Wu L."/>
            <person name="Ma J."/>
        </authorList>
    </citation>
    <scope>NUCLEOTIDE SEQUENCE [LARGE SCALE GENOMIC DNA]</scope>
    <source>
        <strain evidence="7">XZYJT-10</strain>
    </source>
</reference>
<name>A0ABW2HXQ3_9ACTN</name>
<dbReference type="CDD" id="cd19531">
    <property type="entry name" value="LCL_NRPS-like"/>
    <property type="match status" value="1"/>
</dbReference>
<feature type="region of interest" description="Disordered" evidence="4">
    <location>
        <begin position="924"/>
        <end position="945"/>
    </location>
</feature>
<dbReference type="InterPro" id="IPR000873">
    <property type="entry name" value="AMP-dep_synth/lig_dom"/>
</dbReference>
<dbReference type="Gene3D" id="1.10.1200.10">
    <property type="entry name" value="ACP-like"/>
    <property type="match status" value="1"/>
</dbReference>
<dbReference type="InterPro" id="IPR006162">
    <property type="entry name" value="Ppantetheine_attach_site"/>
</dbReference>
<dbReference type="EMBL" id="JBHTBJ010000021">
    <property type="protein sequence ID" value="MFC7277305.1"/>
    <property type="molecule type" value="Genomic_DNA"/>
</dbReference>
<dbReference type="SUPFAM" id="SSF52777">
    <property type="entry name" value="CoA-dependent acyltransferases"/>
    <property type="match status" value="2"/>
</dbReference>
<evidence type="ECO:0000259" key="5">
    <source>
        <dbReference type="PROSITE" id="PS50075"/>
    </source>
</evidence>
<dbReference type="SMART" id="SM00823">
    <property type="entry name" value="PKS_PP"/>
    <property type="match status" value="1"/>
</dbReference>
<proteinExistence type="predicted"/>
<feature type="compositionally biased region" description="Low complexity" evidence="4">
    <location>
        <begin position="928"/>
        <end position="942"/>
    </location>
</feature>
<dbReference type="PROSITE" id="PS50075">
    <property type="entry name" value="CARRIER"/>
    <property type="match status" value="1"/>
</dbReference>
<dbReference type="Gene3D" id="3.30.559.30">
    <property type="entry name" value="Nonribosomal peptide synthetase, condensation domain"/>
    <property type="match status" value="1"/>
</dbReference>
<dbReference type="InterPro" id="IPR036736">
    <property type="entry name" value="ACP-like_sf"/>
</dbReference>
<dbReference type="PROSITE" id="PS00455">
    <property type="entry name" value="AMP_BINDING"/>
    <property type="match status" value="1"/>
</dbReference>
<accession>A0ABW2HXQ3</accession>
<protein>
    <submittedName>
        <fullName evidence="6">Amino acid adenylation domain-containing protein</fullName>
    </submittedName>
</protein>
<dbReference type="Pfam" id="PF00501">
    <property type="entry name" value="AMP-binding"/>
    <property type="match status" value="1"/>
</dbReference>
<dbReference type="Gene3D" id="3.40.50.980">
    <property type="match status" value="2"/>
</dbReference>
<comment type="cofactor">
    <cofactor evidence="1">
        <name>pantetheine 4'-phosphate</name>
        <dbReference type="ChEBI" id="CHEBI:47942"/>
    </cofactor>
</comment>
<dbReference type="PANTHER" id="PTHR45527:SF1">
    <property type="entry name" value="FATTY ACID SYNTHASE"/>
    <property type="match status" value="1"/>
</dbReference>
<keyword evidence="7" id="KW-1185">Reference proteome</keyword>
<dbReference type="CDD" id="cd17646">
    <property type="entry name" value="A_NRPS_AB3403-like"/>
    <property type="match status" value="1"/>
</dbReference>
<feature type="domain" description="Carrier" evidence="5">
    <location>
        <begin position="942"/>
        <end position="1015"/>
    </location>
</feature>
<dbReference type="Gene3D" id="3.30.559.10">
    <property type="entry name" value="Chloramphenicol acetyltransferase-like domain"/>
    <property type="match status" value="1"/>
</dbReference>
<dbReference type="InterPro" id="IPR009081">
    <property type="entry name" value="PP-bd_ACP"/>
</dbReference>
<organism evidence="6 7">
    <name type="scientific">Paractinoplanes rhizophilus</name>
    <dbReference type="NCBI Taxonomy" id="1416877"/>
    <lineage>
        <taxon>Bacteria</taxon>
        <taxon>Bacillati</taxon>
        <taxon>Actinomycetota</taxon>
        <taxon>Actinomycetes</taxon>
        <taxon>Micromonosporales</taxon>
        <taxon>Micromonosporaceae</taxon>
        <taxon>Paractinoplanes</taxon>
    </lineage>
</organism>
<dbReference type="Pfam" id="PF00668">
    <property type="entry name" value="Condensation"/>
    <property type="match status" value="1"/>
</dbReference>
<evidence type="ECO:0000256" key="4">
    <source>
        <dbReference type="SAM" id="MobiDB-lite"/>
    </source>
</evidence>
<dbReference type="InterPro" id="IPR025110">
    <property type="entry name" value="AMP-bd_C"/>
</dbReference>